<dbReference type="SUPFAM" id="SSF46785">
    <property type="entry name" value="Winged helix' DNA-binding domain"/>
    <property type="match status" value="1"/>
</dbReference>
<dbReference type="AlphaFoldDB" id="A0A5Q0UGY8"/>
<dbReference type="Proteomes" id="UP000377803">
    <property type="component" value="Chromosome"/>
</dbReference>
<dbReference type="InterPro" id="IPR036388">
    <property type="entry name" value="WH-like_DNA-bd_sf"/>
</dbReference>
<dbReference type="InterPro" id="IPR036390">
    <property type="entry name" value="WH_DNA-bd_sf"/>
</dbReference>
<evidence type="ECO:0000313" key="3">
    <source>
        <dbReference type="Proteomes" id="UP000377803"/>
    </source>
</evidence>
<feature type="domain" description="HTH marR-type" evidence="1">
    <location>
        <begin position="14"/>
        <end position="75"/>
    </location>
</feature>
<proteinExistence type="predicted"/>
<name>A0A5Q0UGY8_9ARCH</name>
<dbReference type="EMBL" id="CP040089">
    <property type="protein sequence ID" value="QGA80215.1"/>
    <property type="molecule type" value="Genomic_DNA"/>
</dbReference>
<reference evidence="3" key="1">
    <citation type="submission" date="2019-05" db="EMBL/GenBank/DDBJ databases">
        <title>Candidatus Nanohalobium constans, a novel model system to study the DPANN nano-sized archaea: genomic and physiological characterization of a nanoarchaeon co-cultured with its chitinotrophic host.</title>
        <authorList>
            <person name="La Cono V."/>
            <person name="Arcadi E."/>
            <person name="Crisafi F."/>
            <person name="Denaro R."/>
            <person name="La Spada G."/>
            <person name="Messina E."/>
            <person name="Smedile F."/>
            <person name="Toshchakov S.V."/>
            <person name="Shevchenko M.A."/>
            <person name="Golyshin P.N."/>
            <person name="Golyshina O.V."/>
            <person name="Ferrer M."/>
            <person name="Rohde M."/>
            <person name="Mushegian A."/>
            <person name="Sorokin D.Y."/>
            <person name="Giuliano L."/>
            <person name="Yakimov M.M."/>
        </authorList>
    </citation>
    <scope>NUCLEOTIDE SEQUENCE [LARGE SCALE GENOMIC DNA]</scope>
    <source>
        <strain evidence="3">LC1Nh</strain>
    </source>
</reference>
<evidence type="ECO:0000313" key="2">
    <source>
        <dbReference type="EMBL" id="QGA80215.1"/>
    </source>
</evidence>
<accession>A0A5Q0UGY8</accession>
<dbReference type="GeneID" id="42364695"/>
<sequence>MGDEKMQDFFLKEKPVMALVTIRRNREDIYCSMISKKIDTTYAHTVKTISRLEEEDLVESKKEGRKKILELTPEGEKFADKFIDLLEELNGNNSQKVEYSLKDN</sequence>
<dbReference type="InterPro" id="IPR000835">
    <property type="entry name" value="HTH_MarR-typ"/>
</dbReference>
<protein>
    <submittedName>
        <fullName evidence="2">MarR family transcriptional regulator</fullName>
    </submittedName>
</protein>
<organism evidence="2 3">
    <name type="scientific">Candidatus Nanohalobium constans</name>
    <dbReference type="NCBI Taxonomy" id="2565781"/>
    <lineage>
        <taxon>Archaea</taxon>
        <taxon>Candidatus Nanohalarchaeota</taxon>
        <taxon>Candidatus Nanohalobia</taxon>
        <taxon>Candidatus Nanohalobiales</taxon>
        <taxon>Candidatus Nanohalobiaceae</taxon>
        <taxon>Candidatus Nanohalobium</taxon>
    </lineage>
</organism>
<dbReference type="Gene3D" id="1.10.10.10">
    <property type="entry name" value="Winged helix-like DNA-binding domain superfamily/Winged helix DNA-binding domain"/>
    <property type="match status" value="1"/>
</dbReference>
<dbReference type="KEGG" id="ncon:LC1Nh_0312"/>
<dbReference type="OrthoDB" id="147738at2157"/>
<dbReference type="GO" id="GO:0003700">
    <property type="term" value="F:DNA-binding transcription factor activity"/>
    <property type="evidence" value="ECO:0007669"/>
    <property type="project" value="InterPro"/>
</dbReference>
<evidence type="ECO:0000259" key="1">
    <source>
        <dbReference type="Pfam" id="PF13463"/>
    </source>
</evidence>
<dbReference type="RefSeq" id="WP_153549954.1">
    <property type="nucleotide sequence ID" value="NZ_CP040089.1"/>
</dbReference>
<dbReference type="Pfam" id="PF13463">
    <property type="entry name" value="HTH_27"/>
    <property type="match status" value="1"/>
</dbReference>
<keyword evidence="3" id="KW-1185">Reference proteome</keyword>
<gene>
    <name evidence="2" type="ORF">LC1Nh_0312</name>
</gene>